<sequence length="316" mass="34933">MSATDLDVSSAPQPVPPYLNSDVSENKKPGFRRRMVNGASTRITQIIKDDVNSTVDAIKQSHESRSWLYPLKGVIYFACHKSLWSPFVRNLPSLMLVSSVVLAFTFGVVWVPTMAVAFFLTGPLAMISATISTLALSATIIQSIAMTYILPMPLVDVFDATLVLQGHMDLVNAGRQVKPALRGDGHNVLDRMGAVWKWPLRAFSLNAAFRKLVYIPLNMIPIAGPGISVIMQARTGGGECHDRYFQLKGWRDKYTNTFVRANSGSYGMFALVDNLLSIIPFASIMFRYTTTVGAALWAADIEKKRVRMVLPEIDVD</sequence>
<keyword evidence="2" id="KW-1133">Transmembrane helix</keyword>
<dbReference type="PANTHER" id="PTHR34292:SF2">
    <property type="entry name" value="OUTER SPORE WALL PROTEIN LDS1"/>
    <property type="match status" value="1"/>
</dbReference>
<keyword evidence="2" id="KW-0472">Membrane</keyword>
<feature type="transmembrane region" description="Helical" evidence="2">
    <location>
        <begin position="94"/>
        <end position="120"/>
    </location>
</feature>
<dbReference type="PANTHER" id="PTHR34292">
    <property type="entry name" value="OUTER SPORE WALL PROTEIN LDS1"/>
    <property type="match status" value="1"/>
</dbReference>
<dbReference type="InterPro" id="IPR052786">
    <property type="entry name" value="Spore_wall_assembly"/>
</dbReference>
<organism evidence="3 4">
    <name type="scientific">Ceratocystis pirilliformis</name>
    <dbReference type="NCBI Taxonomy" id="259994"/>
    <lineage>
        <taxon>Eukaryota</taxon>
        <taxon>Fungi</taxon>
        <taxon>Dikarya</taxon>
        <taxon>Ascomycota</taxon>
        <taxon>Pezizomycotina</taxon>
        <taxon>Sordariomycetes</taxon>
        <taxon>Hypocreomycetidae</taxon>
        <taxon>Microascales</taxon>
        <taxon>Ceratocystidaceae</taxon>
        <taxon>Ceratocystis</taxon>
    </lineage>
</organism>
<protein>
    <recommendedName>
        <fullName evidence="5">Outer spore wall protein RRT8</fullName>
    </recommendedName>
</protein>
<feature type="region of interest" description="Disordered" evidence="1">
    <location>
        <begin position="1"/>
        <end position="30"/>
    </location>
</feature>
<proteinExistence type="predicted"/>
<dbReference type="EMBL" id="JAWDJO010000010">
    <property type="protein sequence ID" value="KAL1900799.1"/>
    <property type="molecule type" value="Genomic_DNA"/>
</dbReference>
<evidence type="ECO:0000313" key="4">
    <source>
        <dbReference type="Proteomes" id="UP001583280"/>
    </source>
</evidence>
<evidence type="ECO:0000256" key="1">
    <source>
        <dbReference type="SAM" id="MobiDB-lite"/>
    </source>
</evidence>
<keyword evidence="2" id="KW-0812">Transmembrane</keyword>
<comment type="caution">
    <text evidence="3">The sequence shown here is derived from an EMBL/GenBank/DDBJ whole genome shotgun (WGS) entry which is preliminary data.</text>
</comment>
<reference evidence="3 4" key="1">
    <citation type="journal article" date="2024" name="IMA Fungus">
        <title>IMA Genome - F19 : A genome assembly and annotation guide to empower mycologists, including annotated draft genome sequences of Ceratocystis pirilliformis, Diaporthe australafricana, Fusarium ophioides, Paecilomyces lecythidis, and Sporothrix stenoceras.</title>
        <authorList>
            <person name="Aylward J."/>
            <person name="Wilson A.M."/>
            <person name="Visagie C.M."/>
            <person name="Spraker J."/>
            <person name="Barnes I."/>
            <person name="Buitendag C."/>
            <person name="Ceriani C."/>
            <person name="Del Mar Angel L."/>
            <person name="du Plessis D."/>
            <person name="Fuchs T."/>
            <person name="Gasser K."/>
            <person name="Kramer D."/>
            <person name="Li W."/>
            <person name="Munsamy K."/>
            <person name="Piso A."/>
            <person name="Price J.L."/>
            <person name="Sonnekus B."/>
            <person name="Thomas C."/>
            <person name="van der Nest A."/>
            <person name="van Dijk A."/>
            <person name="van Heerden A."/>
            <person name="van Vuuren N."/>
            <person name="Yilmaz N."/>
            <person name="Duong T.A."/>
            <person name="van der Merwe N.A."/>
            <person name="Wingfield M.J."/>
            <person name="Wingfield B.D."/>
        </authorList>
    </citation>
    <scope>NUCLEOTIDE SEQUENCE [LARGE SCALE GENOMIC DNA]</scope>
    <source>
        <strain evidence="3 4">CMW 12675</strain>
    </source>
</reference>
<evidence type="ECO:0008006" key="5">
    <source>
        <dbReference type="Google" id="ProtNLM"/>
    </source>
</evidence>
<feature type="transmembrane region" description="Helical" evidence="2">
    <location>
        <begin position="127"/>
        <end position="150"/>
    </location>
</feature>
<evidence type="ECO:0000256" key="2">
    <source>
        <dbReference type="SAM" id="Phobius"/>
    </source>
</evidence>
<name>A0ABR3ZMS0_9PEZI</name>
<keyword evidence="4" id="KW-1185">Reference proteome</keyword>
<evidence type="ECO:0000313" key="3">
    <source>
        <dbReference type="EMBL" id="KAL1900799.1"/>
    </source>
</evidence>
<accession>A0ABR3ZMS0</accession>
<dbReference type="Proteomes" id="UP001583280">
    <property type="component" value="Unassembled WGS sequence"/>
</dbReference>
<feature type="transmembrane region" description="Helical" evidence="2">
    <location>
        <begin position="275"/>
        <end position="298"/>
    </location>
</feature>
<gene>
    <name evidence="3" type="ORF">Cpir12675_000813</name>
</gene>